<evidence type="ECO:0000256" key="1">
    <source>
        <dbReference type="ARBA" id="ARBA00000085"/>
    </source>
</evidence>
<reference evidence="12" key="1">
    <citation type="submission" date="2016-02" db="EMBL/GenBank/DDBJ databases">
        <authorList>
            <person name="Holder M.E."/>
            <person name="Ajami N.J."/>
            <person name="Petrosino J.F."/>
        </authorList>
    </citation>
    <scope>NUCLEOTIDE SEQUENCE [LARGE SCALE GENOMIC DNA]</scope>
    <source>
        <strain evidence="12">CCUG 45958</strain>
    </source>
</reference>
<comment type="catalytic activity">
    <reaction evidence="1">
        <text>ATP + protein L-histidine = ADP + protein N-phospho-L-histidine.</text>
        <dbReference type="EC" id="2.7.13.3"/>
    </reaction>
</comment>
<dbReference type="PROSITE" id="PS50109">
    <property type="entry name" value="HIS_KIN"/>
    <property type="match status" value="1"/>
</dbReference>
<dbReference type="EC" id="2.7.13.3" evidence="2"/>
<evidence type="ECO:0000259" key="10">
    <source>
        <dbReference type="PROSITE" id="PS50113"/>
    </source>
</evidence>
<dbReference type="Proteomes" id="UP000069241">
    <property type="component" value="Chromosome"/>
</dbReference>
<dbReference type="InterPro" id="IPR036097">
    <property type="entry name" value="HisK_dim/P_sf"/>
</dbReference>
<dbReference type="PANTHER" id="PTHR45339:SF1">
    <property type="entry name" value="HYBRID SIGNAL TRANSDUCTION HISTIDINE KINASE J"/>
    <property type="match status" value="1"/>
</dbReference>
<dbReference type="InterPro" id="IPR035965">
    <property type="entry name" value="PAS-like_dom_sf"/>
</dbReference>
<evidence type="ECO:0000259" key="8">
    <source>
        <dbReference type="PROSITE" id="PS50110"/>
    </source>
</evidence>
<dbReference type="SMART" id="SM00448">
    <property type="entry name" value="REC"/>
    <property type="match status" value="1"/>
</dbReference>
<dbReference type="SMART" id="SM00387">
    <property type="entry name" value="HATPase_c"/>
    <property type="match status" value="1"/>
</dbReference>
<accession>A0A120KNE2</accession>
<dbReference type="InterPro" id="IPR013655">
    <property type="entry name" value="PAS_fold_3"/>
</dbReference>
<dbReference type="SMART" id="SM00091">
    <property type="entry name" value="PAS"/>
    <property type="match status" value="2"/>
</dbReference>
<evidence type="ECO:0000256" key="6">
    <source>
        <dbReference type="SAM" id="Coils"/>
    </source>
</evidence>
<dbReference type="SUPFAM" id="SSF52172">
    <property type="entry name" value="CheY-like"/>
    <property type="match status" value="1"/>
</dbReference>
<evidence type="ECO:0000313" key="11">
    <source>
        <dbReference type="EMBL" id="AMD90859.1"/>
    </source>
</evidence>
<evidence type="ECO:0000256" key="3">
    <source>
        <dbReference type="ARBA" id="ARBA00022553"/>
    </source>
</evidence>
<dbReference type="CDD" id="cd16922">
    <property type="entry name" value="HATPase_EvgS-ArcB-TorS-like"/>
    <property type="match status" value="1"/>
</dbReference>
<evidence type="ECO:0000256" key="4">
    <source>
        <dbReference type="ARBA" id="ARBA00023012"/>
    </source>
</evidence>
<protein>
    <recommendedName>
        <fullName evidence="2">histidine kinase</fullName>
        <ecNumber evidence="2">2.7.13.3</ecNumber>
    </recommendedName>
</protein>
<dbReference type="STRING" id="44742.AXF13_12405"/>
<feature type="domain" description="PAC" evidence="10">
    <location>
        <begin position="200"/>
        <end position="253"/>
    </location>
</feature>
<name>A0A120KNE2_9BACT</name>
<proteinExistence type="predicted"/>
<evidence type="ECO:0000256" key="5">
    <source>
        <dbReference type="PROSITE-ProRule" id="PRU00169"/>
    </source>
</evidence>
<evidence type="ECO:0000259" key="9">
    <source>
        <dbReference type="PROSITE" id="PS50112"/>
    </source>
</evidence>
<dbReference type="CDD" id="cd17546">
    <property type="entry name" value="REC_hyHK_CKI1_RcsC-like"/>
    <property type="match status" value="1"/>
</dbReference>
<dbReference type="InterPro" id="IPR011006">
    <property type="entry name" value="CheY-like_superfamily"/>
</dbReference>
<dbReference type="InterPro" id="IPR005467">
    <property type="entry name" value="His_kinase_dom"/>
</dbReference>
<dbReference type="KEGG" id="dfi:AXF13_12405"/>
<dbReference type="GO" id="GO:0000155">
    <property type="term" value="F:phosphorelay sensor kinase activity"/>
    <property type="evidence" value="ECO:0007669"/>
    <property type="project" value="InterPro"/>
</dbReference>
<feature type="modified residue" description="4-aspartylphosphate" evidence="5">
    <location>
        <position position="701"/>
    </location>
</feature>
<feature type="coiled-coil region" evidence="6">
    <location>
        <begin position="241"/>
        <end position="268"/>
    </location>
</feature>
<dbReference type="FunFam" id="3.30.565.10:FF:000010">
    <property type="entry name" value="Sensor histidine kinase RcsC"/>
    <property type="match status" value="1"/>
</dbReference>
<dbReference type="Gene3D" id="3.30.450.20">
    <property type="entry name" value="PAS domain"/>
    <property type="match status" value="1"/>
</dbReference>
<dbReference type="InterPro" id="IPR000700">
    <property type="entry name" value="PAS-assoc_C"/>
</dbReference>
<dbReference type="PROSITE" id="PS50110">
    <property type="entry name" value="RESPONSE_REGULATORY"/>
    <property type="match status" value="1"/>
</dbReference>
<organism evidence="11 12">
    <name type="scientific">Desulfovibrio fairfieldensis</name>
    <dbReference type="NCBI Taxonomy" id="44742"/>
    <lineage>
        <taxon>Bacteria</taxon>
        <taxon>Pseudomonadati</taxon>
        <taxon>Thermodesulfobacteriota</taxon>
        <taxon>Desulfovibrionia</taxon>
        <taxon>Desulfovibrionales</taxon>
        <taxon>Desulfovibrionaceae</taxon>
        <taxon>Desulfovibrio</taxon>
    </lineage>
</organism>
<dbReference type="Pfam" id="PF00072">
    <property type="entry name" value="Response_reg"/>
    <property type="match status" value="1"/>
</dbReference>
<dbReference type="SMART" id="SM00388">
    <property type="entry name" value="HisKA"/>
    <property type="match status" value="1"/>
</dbReference>
<dbReference type="SUPFAM" id="SSF55785">
    <property type="entry name" value="PYP-like sensor domain (PAS domain)"/>
    <property type="match status" value="2"/>
</dbReference>
<dbReference type="Gene3D" id="1.10.287.130">
    <property type="match status" value="1"/>
</dbReference>
<dbReference type="InterPro" id="IPR003594">
    <property type="entry name" value="HATPase_dom"/>
</dbReference>
<dbReference type="Pfam" id="PF00512">
    <property type="entry name" value="HisKA"/>
    <property type="match status" value="1"/>
</dbReference>
<sequence length="772" mass="86504">MMSQHGNEREQLLNAFGEFVYVADIHTYELLYMNERCLNFLNLSPENYKHKKCYEIIQGVDAPCPFCTNKYLSYDQVYMWEYKNPYLGRHFSIHNKLIDWHGHKSRIELSFDITDFKNKVQTLENKIESILESIPGGICQLADDGQMTILWNNETFLRIIGYTQEQFETELNGTADYILPQDMAMVAAALEKTKRTHQTQLLEMRIRRRDGEVRTLLATIGYSHPSENASHPAYYSVIIDITEYKRLLERNEREVKDALLTRAQAASESKSRFLSRMSHELRTPLNAVIGMNRLAIHRQDDAKELQNCHAKIEAAARYLLSLINDVLDFSRIENGKLQLAIQPFSLPAFLYDLYDLFSGEAEQRLLDFTLRVEPFEEEHFNGDALHLKQIFVNLLSNAFKFTEKHGRVTLAVRELTRRGRTSVLEFTVSDTGIGISPDGLTRIFNIFEQETTEIVNQYGGSGLGLSISKSLVELMDGTISVRSKKGRGSAFTIVLPLGAVAAPPSSAVAEDTFSGVLVVDNREDGETATRILNAAGIKTVFASGASEAIRRLEASAAGGEPLGTVLLAAALPGADTVRRHLRSRPELAGVRLALTGGRLPDPEAMADDGPGFIRKPFFRSLLLDGLRELHGNAPKERPQEDLFDFTGKNLLLVEDNELNMEVAREQLRGCGFSVEAACNGKEAVERFAASPPHHFDVILMDVLMPVMDGLTATRKIRDLRRDDARTVPIVALSANAFEEDRQKSLASGMNAHASKPLEIDALCALLRTYFKA</sequence>
<evidence type="ECO:0000313" key="12">
    <source>
        <dbReference type="Proteomes" id="UP000069241"/>
    </source>
</evidence>
<feature type="domain" description="Response regulatory" evidence="8">
    <location>
        <begin position="649"/>
        <end position="770"/>
    </location>
</feature>
<dbReference type="InterPro" id="IPR001789">
    <property type="entry name" value="Sig_transdc_resp-reg_receiver"/>
</dbReference>
<dbReference type="EMBL" id="CP014229">
    <property type="protein sequence ID" value="AMD90859.1"/>
    <property type="molecule type" value="Genomic_DNA"/>
</dbReference>
<dbReference type="PANTHER" id="PTHR45339">
    <property type="entry name" value="HYBRID SIGNAL TRANSDUCTION HISTIDINE KINASE J"/>
    <property type="match status" value="1"/>
</dbReference>
<dbReference type="Pfam" id="PF08447">
    <property type="entry name" value="PAS_3"/>
    <property type="match status" value="1"/>
</dbReference>
<keyword evidence="3 5" id="KW-0597">Phosphoprotein</keyword>
<dbReference type="PRINTS" id="PR00344">
    <property type="entry name" value="BCTRLSENSOR"/>
</dbReference>
<dbReference type="PROSITE" id="PS50112">
    <property type="entry name" value="PAS"/>
    <property type="match status" value="1"/>
</dbReference>
<gene>
    <name evidence="11" type="ORF">AXF13_12405</name>
</gene>
<evidence type="ECO:0000256" key="2">
    <source>
        <dbReference type="ARBA" id="ARBA00012438"/>
    </source>
</evidence>
<dbReference type="InterPro" id="IPR036890">
    <property type="entry name" value="HATPase_C_sf"/>
</dbReference>
<dbReference type="Gene3D" id="3.30.565.10">
    <property type="entry name" value="Histidine kinase-like ATPase, C-terminal domain"/>
    <property type="match status" value="1"/>
</dbReference>
<dbReference type="SUPFAM" id="SSF55874">
    <property type="entry name" value="ATPase domain of HSP90 chaperone/DNA topoisomerase II/histidine kinase"/>
    <property type="match status" value="1"/>
</dbReference>
<dbReference type="InterPro" id="IPR004358">
    <property type="entry name" value="Sig_transdc_His_kin-like_C"/>
</dbReference>
<keyword evidence="4" id="KW-0902">Two-component regulatory system</keyword>
<keyword evidence="12" id="KW-1185">Reference proteome</keyword>
<dbReference type="NCBIfam" id="TIGR00229">
    <property type="entry name" value="sensory_box"/>
    <property type="match status" value="1"/>
</dbReference>
<feature type="domain" description="PAS" evidence="9">
    <location>
        <begin position="123"/>
        <end position="197"/>
    </location>
</feature>
<dbReference type="CDD" id="cd00082">
    <property type="entry name" value="HisKA"/>
    <property type="match status" value="1"/>
</dbReference>
<dbReference type="InterPro" id="IPR000014">
    <property type="entry name" value="PAS"/>
</dbReference>
<dbReference type="InterPro" id="IPR003661">
    <property type="entry name" value="HisK_dim/P_dom"/>
</dbReference>
<dbReference type="Gene3D" id="3.40.50.2300">
    <property type="match status" value="1"/>
</dbReference>
<feature type="domain" description="Histidine kinase" evidence="7">
    <location>
        <begin position="276"/>
        <end position="499"/>
    </location>
</feature>
<dbReference type="Pfam" id="PF02518">
    <property type="entry name" value="HATPase_c"/>
    <property type="match status" value="1"/>
</dbReference>
<dbReference type="CDD" id="cd00130">
    <property type="entry name" value="PAS"/>
    <property type="match status" value="1"/>
</dbReference>
<keyword evidence="6" id="KW-0175">Coiled coil</keyword>
<dbReference type="SUPFAM" id="SSF47384">
    <property type="entry name" value="Homodimeric domain of signal transducing histidine kinase"/>
    <property type="match status" value="1"/>
</dbReference>
<evidence type="ECO:0000259" key="7">
    <source>
        <dbReference type="PROSITE" id="PS50109"/>
    </source>
</evidence>
<dbReference type="AlphaFoldDB" id="A0A120KNE2"/>
<dbReference type="PROSITE" id="PS50113">
    <property type="entry name" value="PAC"/>
    <property type="match status" value="1"/>
</dbReference>